<keyword evidence="7" id="KW-1185">Reference proteome</keyword>
<dbReference type="SUPFAM" id="SSF51161">
    <property type="entry name" value="Trimeric LpxA-like enzymes"/>
    <property type="match status" value="1"/>
</dbReference>
<dbReference type="InterPro" id="IPR011004">
    <property type="entry name" value="Trimer_LpxA-like_sf"/>
</dbReference>
<name>A0A7W6WA80_9PROT</name>
<dbReference type="Pfam" id="PF00132">
    <property type="entry name" value="Hexapep"/>
    <property type="match status" value="1"/>
</dbReference>
<dbReference type="AlphaFoldDB" id="A0A7W6WA80"/>
<evidence type="ECO:0000256" key="4">
    <source>
        <dbReference type="ARBA" id="ARBA00023315"/>
    </source>
</evidence>
<keyword evidence="4 6" id="KW-0012">Acyltransferase</keyword>
<dbReference type="EMBL" id="JACIGK010000011">
    <property type="protein sequence ID" value="MBB4266192.1"/>
    <property type="molecule type" value="Genomic_DNA"/>
</dbReference>
<dbReference type="GO" id="GO:0016746">
    <property type="term" value="F:acyltransferase activity"/>
    <property type="evidence" value="ECO:0007669"/>
    <property type="project" value="UniProtKB-KW"/>
</dbReference>
<feature type="active site" description="Proton acceptor" evidence="5">
    <location>
        <position position="143"/>
    </location>
</feature>
<dbReference type="PANTHER" id="PTHR43300:SF7">
    <property type="entry name" value="UDP-N-ACETYLBACILLOSAMINE N-ACETYLTRANSFERASE"/>
    <property type="match status" value="1"/>
</dbReference>
<protein>
    <submittedName>
        <fullName evidence="6">Sugar O-acyltransferase (Sialic acid O-acetyltransferase NeuD family)</fullName>
    </submittedName>
</protein>
<dbReference type="RefSeq" id="WP_184044303.1">
    <property type="nucleotide sequence ID" value="NZ_JACIGK010000011.1"/>
</dbReference>
<dbReference type="CDD" id="cd03360">
    <property type="entry name" value="LbH_AT_putative"/>
    <property type="match status" value="1"/>
</dbReference>
<dbReference type="Gene3D" id="2.160.10.10">
    <property type="entry name" value="Hexapeptide repeat proteins"/>
    <property type="match status" value="1"/>
</dbReference>
<dbReference type="InterPro" id="IPR050179">
    <property type="entry name" value="Trans_hexapeptide_repeat"/>
</dbReference>
<organism evidence="6 7">
    <name type="scientific">Roseospira visakhapatnamensis</name>
    <dbReference type="NCBI Taxonomy" id="390880"/>
    <lineage>
        <taxon>Bacteria</taxon>
        <taxon>Pseudomonadati</taxon>
        <taxon>Pseudomonadota</taxon>
        <taxon>Alphaproteobacteria</taxon>
        <taxon>Rhodospirillales</taxon>
        <taxon>Rhodospirillaceae</taxon>
        <taxon>Roseospira</taxon>
    </lineage>
</organism>
<feature type="site" description="Increases basicity of active site His" evidence="5">
    <location>
        <position position="144"/>
    </location>
</feature>
<dbReference type="InterPro" id="IPR018357">
    <property type="entry name" value="Hexapep_transf_CS"/>
</dbReference>
<evidence type="ECO:0000256" key="1">
    <source>
        <dbReference type="ARBA" id="ARBA00007274"/>
    </source>
</evidence>
<keyword evidence="3" id="KW-0677">Repeat</keyword>
<proteinExistence type="inferred from homology"/>
<evidence type="ECO:0000256" key="5">
    <source>
        <dbReference type="PIRSR" id="PIRSR620019-1"/>
    </source>
</evidence>
<comment type="caution">
    <text evidence="6">The sequence shown here is derived from an EMBL/GenBank/DDBJ whole genome shotgun (WGS) entry which is preliminary data.</text>
</comment>
<dbReference type="Proteomes" id="UP000554286">
    <property type="component" value="Unassembled WGS sequence"/>
</dbReference>
<dbReference type="PANTHER" id="PTHR43300">
    <property type="entry name" value="ACETYLTRANSFERASE"/>
    <property type="match status" value="1"/>
</dbReference>
<comment type="similarity">
    <text evidence="1">Belongs to the transferase hexapeptide repeat family.</text>
</comment>
<keyword evidence="2 6" id="KW-0808">Transferase</keyword>
<dbReference type="PROSITE" id="PS00101">
    <property type="entry name" value="HEXAPEP_TRANSFERASES"/>
    <property type="match status" value="1"/>
</dbReference>
<dbReference type="InterPro" id="IPR020019">
    <property type="entry name" value="AcTrfase_PglD-like"/>
</dbReference>
<gene>
    <name evidence="6" type="ORF">GGD89_001821</name>
</gene>
<evidence type="ECO:0000256" key="3">
    <source>
        <dbReference type="ARBA" id="ARBA00022737"/>
    </source>
</evidence>
<evidence type="ECO:0000313" key="6">
    <source>
        <dbReference type="EMBL" id="MBB4266192.1"/>
    </source>
</evidence>
<evidence type="ECO:0000256" key="2">
    <source>
        <dbReference type="ARBA" id="ARBA00022679"/>
    </source>
</evidence>
<evidence type="ECO:0000313" key="7">
    <source>
        <dbReference type="Proteomes" id="UP000554286"/>
    </source>
</evidence>
<dbReference type="InterPro" id="IPR001451">
    <property type="entry name" value="Hexapep"/>
</dbReference>
<reference evidence="6 7" key="1">
    <citation type="submission" date="2020-08" db="EMBL/GenBank/DDBJ databases">
        <title>Genome sequencing of Purple Non-Sulfur Bacteria from various extreme environments.</title>
        <authorList>
            <person name="Mayer M."/>
        </authorList>
    </citation>
    <scope>NUCLEOTIDE SEQUENCE [LARGE SCALE GENOMIC DNA]</scope>
    <source>
        <strain evidence="6 7">JA131</strain>
    </source>
</reference>
<sequence length="218" mass="22607">MAAPPGDDMAGARVPLAIVPCEWDVADLAESLDRYDLVGVFDIDAARDTHGLRHLGDDTAFIGWQARRPGLKVCLVIDPPALRERLTAHYGPGNLEGLVSPHATVSRHAIVGPAGIIQRGVTIMPAVRIGRGCNVNINATLHHEVTLDDYVSVGPGAIVLGTVRIGRHASIGAGAIVHQNVTIGPGARVGAGAVVVRDVAPGQTVVGVPARPIKQEAG</sequence>
<accession>A0A7W6WA80</accession>